<keyword evidence="3" id="KW-1185">Reference proteome</keyword>
<evidence type="ECO:0000313" key="3">
    <source>
        <dbReference type="Proteomes" id="UP000648257"/>
    </source>
</evidence>
<organism evidence="2 3">
    <name type="scientific">Undibacterium seohonense</name>
    <dbReference type="NCBI Taxonomy" id="1344950"/>
    <lineage>
        <taxon>Bacteria</taxon>
        <taxon>Pseudomonadati</taxon>
        <taxon>Pseudomonadota</taxon>
        <taxon>Betaproteobacteria</taxon>
        <taxon>Burkholderiales</taxon>
        <taxon>Oxalobacteraceae</taxon>
        <taxon>Undibacterium</taxon>
    </lineage>
</organism>
<comment type="caution">
    <text evidence="2">The sequence shown here is derived from an EMBL/GenBank/DDBJ whole genome shotgun (WGS) entry which is preliminary data.</text>
</comment>
<name>A0ABR6X7P3_9BURK</name>
<sequence>MSNILVRKMVLTTAAILLFGLASAQTKTSDKPSYQPAWPHAHGSVLYGDQAKTLSKQCSRPPLKNIKGAWIPSANQITLMEQQLDQYLGKHHPAIRKNIGQVYFQYAGLIRNKKKFIYINTLDHYTQTNPDWRHTAMIICDGGASFWGLEYDPATEEFTDMTFNSAMP</sequence>
<keyword evidence="1" id="KW-0732">Signal</keyword>
<feature type="chain" id="PRO_5046503599" description="Secreted protein" evidence="1">
    <location>
        <begin position="25"/>
        <end position="168"/>
    </location>
</feature>
<evidence type="ECO:0000313" key="2">
    <source>
        <dbReference type="EMBL" id="MBC3808927.1"/>
    </source>
</evidence>
<dbReference type="Proteomes" id="UP000648257">
    <property type="component" value="Unassembled WGS sequence"/>
</dbReference>
<dbReference type="EMBL" id="JACOFW010000022">
    <property type="protein sequence ID" value="MBC3808927.1"/>
    <property type="molecule type" value="Genomic_DNA"/>
</dbReference>
<feature type="signal peptide" evidence="1">
    <location>
        <begin position="1"/>
        <end position="24"/>
    </location>
</feature>
<protein>
    <recommendedName>
        <fullName evidence="4">Secreted protein</fullName>
    </recommendedName>
</protein>
<reference evidence="2 3" key="1">
    <citation type="submission" date="2020-08" db="EMBL/GenBank/DDBJ databases">
        <title>Novel species isolated from subtropical streams in China.</title>
        <authorList>
            <person name="Lu H."/>
        </authorList>
    </citation>
    <scope>NUCLEOTIDE SEQUENCE [LARGE SCALE GENOMIC DNA]</scope>
    <source>
        <strain evidence="2 3">KACC 16656</strain>
    </source>
</reference>
<evidence type="ECO:0008006" key="4">
    <source>
        <dbReference type="Google" id="ProtNLM"/>
    </source>
</evidence>
<evidence type="ECO:0000256" key="1">
    <source>
        <dbReference type="SAM" id="SignalP"/>
    </source>
</evidence>
<gene>
    <name evidence="2" type="ORF">H8K52_16420</name>
</gene>
<proteinExistence type="predicted"/>
<accession>A0ABR6X7P3</accession>
<dbReference type="RefSeq" id="WP_186923994.1">
    <property type="nucleotide sequence ID" value="NZ_JACOFW010000022.1"/>
</dbReference>